<feature type="transmembrane region" description="Helical" evidence="1">
    <location>
        <begin position="71"/>
        <end position="90"/>
    </location>
</feature>
<organism evidence="3 4">
    <name type="scientific">Microbacterium aurantiacum</name>
    <dbReference type="NCBI Taxonomy" id="162393"/>
    <lineage>
        <taxon>Bacteria</taxon>
        <taxon>Bacillati</taxon>
        <taxon>Actinomycetota</taxon>
        <taxon>Actinomycetes</taxon>
        <taxon>Micrococcales</taxon>
        <taxon>Microbacteriaceae</taxon>
        <taxon>Microbacterium</taxon>
    </lineage>
</organism>
<keyword evidence="3" id="KW-0378">Hydrolase</keyword>
<evidence type="ECO:0000256" key="1">
    <source>
        <dbReference type="SAM" id="Phobius"/>
    </source>
</evidence>
<dbReference type="Proteomes" id="UP001172731">
    <property type="component" value="Unassembled WGS sequence"/>
</dbReference>
<dbReference type="Pfam" id="PF03372">
    <property type="entry name" value="Exo_endo_phos"/>
    <property type="match status" value="1"/>
</dbReference>
<dbReference type="InterPro" id="IPR036691">
    <property type="entry name" value="Endo/exonu/phosph_ase_sf"/>
</dbReference>
<accession>A0ABT8FNU1</accession>
<keyword evidence="1" id="KW-0472">Membrane</keyword>
<feature type="domain" description="Endonuclease/exonuclease/phosphatase" evidence="2">
    <location>
        <begin position="109"/>
        <end position="315"/>
    </location>
</feature>
<keyword evidence="1" id="KW-0812">Transmembrane</keyword>
<dbReference type="Gene3D" id="3.60.10.10">
    <property type="entry name" value="Endonuclease/exonuclease/phosphatase"/>
    <property type="match status" value="1"/>
</dbReference>
<gene>
    <name evidence="3" type="ORF">KZC48_01065</name>
</gene>
<dbReference type="RefSeq" id="WP_301132025.1">
    <property type="nucleotide sequence ID" value="NZ_BAAAUQ010000002.1"/>
</dbReference>
<feature type="transmembrane region" description="Helical" evidence="1">
    <location>
        <begin position="17"/>
        <end position="36"/>
    </location>
</feature>
<dbReference type="InterPro" id="IPR005135">
    <property type="entry name" value="Endo/exonuclease/phosphatase"/>
</dbReference>
<reference evidence="3" key="1">
    <citation type="submission" date="2021-06" db="EMBL/GenBank/DDBJ databases">
        <title>Genome-based taxonomic framework of Microbacterium strains isolated from marine environment, the description of four new species and reclassification of four preexisting species.</title>
        <authorList>
            <person name="Lee S.D."/>
            <person name="Kim S.-M."/>
            <person name="Byeon Y.-S."/>
            <person name="Yang H.L."/>
            <person name="Kim I.S."/>
        </authorList>
    </citation>
    <scope>NUCLEOTIDE SEQUENCE</scope>
    <source>
        <strain evidence="3">KACC 20510</strain>
    </source>
</reference>
<keyword evidence="3" id="KW-0255">Endonuclease</keyword>
<feature type="transmembrane region" description="Helical" evidence="1">
    <location>
        <begin position="42"/>
        <end position="64"/>
    </location>
</feature>
<protein>
    <submittedName>
        <fullName evidence="3">Endonuclease/exonuclease/phosphatase family protein</fullName>
    </submittedName>
</protein>
<evidence type="ECO:0000313" key="3">
    <source>
        <dbReference type="EMBL" id="MDN4462993.1"/>
    </source>
</evidence>
<keyword evidence="1" id="KW-1133">Transmembrane helix</keyword>
<name>A0ABT8FNU1_9MICO</name>
<dbReference type="SUPFAM" id="SSF56219">
    <property type="entry name" value="DNase I-like"/>
    <property type="match status" value="1"/>
</dbReference>
<keyword evidence="4" id="KW-1185">Reference proteome</keyword>
<evidence type="ECO:0000259" key="2">
    <source>
        <dbReference type="Pfam" id="PF03372"/>
    </source>
</evidence>
<keyword evidence="3" id="KW-0540">Nuclease</keyword>
<evidence type="ECO:0000313" key="4">
    <source>
        <dbReference type="Proteomes" id="UP001172731"/>
    </source>
</evidence>
<dbReference type="GO" id="GO:0004519">
    <property type="term" value="F:endonuclease activity"/>
    <property type="evidence" value="ECO:0007669"/>
    <property type="project" value="UniProtKB-KW"/>
</dbReference>
<comment type="caution">
    <text evidence="3">The sequence shown here is derived from an EMBL/GenBank/DDBJ whole genome shotgun (WGS) entry which is preliminary data.</text>
</comment>
<dbReference type="EMBL" id="JAHWXI010000001">
    <property type="protein sequence ID" value="MDN4462993.1"/>
    <property type="molecule type" value="Genomic_DNA"/>
</dbReference>
<proteinExistence type="predicted"/>
<sequence length="333" mass="34302">MENSKTGPARPRDRRRVAWTTFAIAVSAAAAVLPHLEIRGIAAIPVAQALVPVGAVGLLVLAGVSLVLRSWTAAAAFVLGAVISAIPTLTPVHAGAGAGCEVRASATILSFNAKFADADPAALSDLIRDTEPIAVVLLETSEPLIDAVLTEHGLAEALPHRSREVSPGPASGSVILSAYPLSDEEDVPGSAFDQVSAVATVPGAGDVRIAAVHPPPPVWQPNAWRDGLDDIAGWVRNTPDEALIVAGDFNASFAHPALRRLAAGLRSGAEAAGPIPWPTWPEEKAIPAFTAIDHIFSRGATPLEWSTVAIAGSDHRAVITGWGLCAAQSDPAP</sequence>